<proteinExistence type="inferred from homology"/>
<sequence length="264" mass="28621">MQWSDQGIVLGARAHGESSVILELMTREHGRHLGLVHGGRSRRMAPVLQPGNGVAVTWRARLDEHIGHFAVEADTLRSARLLGSPMALYGIGTLALHLRLLPERDPHPGLYAAALFLLDHLDEAALAPALFIRFELMLLAELGYGLDLSTCAATGRTEDLVYVSPRSGRAVSREAGAPYRDRLLPLPGFLRGEAELPHPDEAEIAAGFRLTGFFLESHVWGPQGRTAPDERARFVAQAASATRNKPGSAMVPPDLPADSVRDRA</sequence>
<keyword evidence="5 7" id="KW-0234">DNA repair</keyword>
<dbReference type="AlphaFoldDB" id="A0A849I3G2"/>
<dbReference type="Proteomes" id="UP000564885">
    <property type="component" value="Unassembled WGS sequence"/>
</dbReference>
<dbReference type="PANTHER" id="PTHR33991:SF1">
    <property type="entry name" value="DNA REPAIR PROTEIN RECO"/>
    <property type="match status" value="1"/>
</dbReference>
<dbReference type="GO" id="GO:0006302">
    <property type="term" value="P:double-strand break repair"/>
    <property type="evidence" value="ECO:0007669"/>
    <property type="project" value="TreeGrafter"/>
</dbReference>
<dbReference type="PANTHER" id="PTHR33991">
    <property type="entry name" value="DNA REPAIR PROTEIN RECO"/>
    <property type="match status" value="1"/>
</dbReference>
<organism evidence="10 11">
    <name type="scientific">Enterovirga aerilata</name>
    <dbReference type="NCBI Taxonomy" id="2730920"/>
    <lineage>
        <taxon>Bacteria</taxon>
        <taxon>Pseudomonadati</taxon>
        <taxon>Pseudomonadota</taxon>
        <taxon>Alphaproteobacteria</taxon>
        <taxon>Hyphomicrobiales</taxon>
        <taxon>Methylobacteriaceae</taxon>
        <taxon>Enterovirga</taxon>
    </lineage>
</organism>
<gene>
    <name evidence="7 10" type="primary">recO</name>
    <name evidence="10" type="ORF">HJG44_05650</name>
</gene>
<evidence type="ECO:0000256" key="7">
    <source>
        <dbReference type="HAMAP-Rule" id="MF_00201"/>
    </source>
</evidence>
<dbReference type="HAMAP" id="MF_00201">
    <property type="entry name" value="RecO"/>
    <property type="match status" value="1"/>
</dbReference>
<keyword evidence="3 7" id="KW-0227">DNA damage</keyword>
<evidence type="ECO:0000256" key="3">
    <source>
        <dbReference type="ARBA" id="ARBA00022763"/>
    </source>
</evidence>
<dbReference type="InterPro" id="IPR022572">
    <property type="entry name" value="DNA_rep/recomb_RecO_N"/>
</dbReference>
<reference evidence="10 11" key="1">
    <citation type="submission" date="2020-04" db="EMBL/GenBank/DDBJ databases">
        <title>Enterovirga sp. isolate from soil.</title>
        <authorList>
            <person name="Chea S."/>
            <person name="Kim D.-U."/>
        </authorList>
    </citation>
    <scope>NUCLEOTIDE SEQUENCE [LARGE SCALE GENOMIC DNA]</scope>
    <source>
        <strain evidence="10 11">DB1703</strain>
    </source>
</reference>
<keyword evidence="11" id="KW-1185">Reference proteome</keyword>
<evidence type="ECO:0000256" key="2">
    <source>
        <dbReference type="ARBA" id="ARBA00021310"/>
    </source>
</evidence>
<dbReference type="InterPro" id="IPR037278">
    <property type="entry name" value="ARFGAP/RecO"/>
</dbReference>
<comment type="similarity">
    <text evidence="1 7">Belongs to the RecO family.</text>
</comment>
<dbReference type="GO" id="GO:0043590">
    <property type="term" value="C:bacterial nucleoid"/>
    <property type="evidence" value="ECO:0007669"/>
    <property type="project" value="TreeGrafter"/>
</dbReference>
<feature type="region of interest" description="Disordered" evidence="8">
    <location>
        <begin position="236"/>
        <end position="264"/>
    </location>
</feature>
<dbReference type="InterPro" id="IPR003717">
    <property type="entry name" value="RecO"/>
</dbReference>
<evidence type="ECO:0000256" key="6">
    <source>
        <dbReference type="ARBA" id="ARBA00033409"/>
    </source>
</evidence>
<protein>
    <recommendedName>
        <fullName evidence="2 7">DNA repair protein RecO</fullName>
    </recommendedName>
    <alternativeName>
        <fullName evidence="6 7">Recombination protein O</fullName>
    </alternativeName>
</protein>
<dbReference type="InterPro" id="IPR042242">
    <property type="entry name" value="RecO_C"/>
</dbReference>
<name>A0A849I3G2_9HYPH</name>
<keyword evidence="4 7" id="KW-0233">DNA recombination</keyword>
<evidence type="ECO:0000256" key="1">
    <source>
        <dbReference type="ARBA" id="ARBA00007452"/>
    </source>
</evidence>
<dbReference type="Pfam" id="PF11967">
    <property type="entry name" value="RecO_N"/>
    <property type="match status" value="1"/>
</dbReference>
<dbReference type="SUPFAM" id="SSF57863">
    <property type="entry name" value="ArfGap/RecO-like zinc finger"/>
    <property type="match status" value="1"/>
</dbReference>
<dbReference type="GO" id="GO:0006310">
    <property type="term" value="P:DNA recombination"/>
    <property type="evidence" value="ECO:0007669"/>
    <property type="project" value="UniProtKB-UniRule"/>
</dbReference>
<dbReference type="Gene3D" id="2.40.50.140">
    <property type="entry name" value="Nucleic acid-binding proteins"/>
    <property type="match status" value="1"/>
</dbReference>
<accession>A0A849I3G2</accession>
<dbReference type="Gene3D" id="1.20.1440.120">
    <property type="entry name" value="Recombination protein O, C-terminal domain"/>
    <property type="match status" value="1"/>
</dbReference>
<evidence type="ECO:0000256" key="4">
    <source>
        <dbReference type="ARBA" id="ARBA00023172"/>
    </source>
</evidence>
<dbReference type="InterPro" id="IPR012340">
    <property type="entry name" value="NA-bd_OB-fold"/>
</dbReference>
<evidence type="ECO:0000259" key="9">
    <source>
        <dbReference type="Pfam" id="PF11967"/>
    </source>
</evidence>
<dbReference type="EMBL" id="JABEPP010000002">
    <property type="protein sequence ID" value="NNM71881.1"/>
    <property type="molecule type" value="Genomic_DNA"/>
</dbReference>
<evidence type="ECO:0000256" key="5">
    <source>
        <dbReference type="ARBA" id="ARBA00023204"/>
    </source>
</evidence>
<dbReference type="Pfam" id="PF02565">
    <property type="entry name" value="RecO_C"/>
    <property type="match status" value="1"/>
</dbReference>
<comment type="function">
    <text evidence="7">Involved in DNA repair and RecF pathway recombination.</text>
</comment>
<evidence type="ECO:0000313" key="11">
    <source>
        <dbReference type="Proteomes" id="UP000564885"/>
    </source>
</evidence>
<dbReference type="NCBIfam" id="TIGR00613">
    <property type="entry name" value="reco"/>
    <property type="match status" value="1"/>
</dbReference>
<dbReference type="SUPFAM" id="SSF50249">
    <property type="entry name" value="Nucleic acid-binding proteins"/>
    <property type="match status" value="1"/>
</dbReference>
<dbReference type="RefSeq" id="WP_171217410.1">
    <property type="nucleotide sequence ID" value="NZ_JABEPP010000002.1"/>
</dbReference>
<evidence type="ECO:0000256" key="8">
    <source>
        <dbReference type="SAM" id="MobiDB-lite"/>
    </source>
</evidence>
<evidence type="ECO:0000313" key="10">
    <source>
        <dbReference type="EMBL" id="NNM71881.1"/>
    </source>
</evidence>
<feature type="domain" description="DNA replication/recombination mediator RecO N-terminal" evidence="9">
    <location>
        <begin position="1"/>
        <end position="68"/>
    </location>
</feature>
<comment type="caution">
    <text evidence="10">The sequence shown here is derived from an EMBL/GenBank/DDBJ whole genome shotgun (WGS) entry which is preliminary data.</text>
</comment>